<dbReference type="SUPFAM" id="SSF54060">
    <property type="entry name" value="His-Me finger endonucleases"/>
    <property type="match status" value="1"/>
</dbReference>
<dbReference type="PROSITE" id="PS51032">
    <property type="entry name" value="AP2_ERF"/>
    <property type="match status" value="1"/>
</dbReference>
<organism evidence="5 6">
    <name type="scientific">Bordetella genomosp. 4</name>
    <dbReference type="NCBI Taxonomy" id="463044"/>
    <lineage>
        <taxon>Bacteria</taxon>
        <taxon>Pseudomonadati</taxon>
        <taxon>Pseudomonadota</taxon>
        <taxon>Betaproteobacteria</taxon>
        <taxon>Burkholderiales</taxon>
        <taxon>Alcaligenaceae</taxon>
        <taxon>Bordetella</taxon>
    </lineage>
</organism>
<keyword evidence="2" id="KW-0238">DNA-binding</keyword>
<protein>
    <recommendedName>
        <fullName evidence="4">AP2/ERF domain-containing protein</fullName>
    </recommendedName>
</protein>
<dbReference type="InterPro" id="IPR036955">
    <property type="entry name" value="AP2/ERF_dom_sf"/>
</dbReference>
<evidence type="ECO:0000256" key="1">
    <source>
        <dbReference type="ARBA" id="ARBA00023015"/>
    </source>
</evidence>
<comment type="caution">
    <text evidence="5">The sequence shown here is derived from an EMBL/GenBank/DDBJ whole genome shotgun (WGS) entry which is preliminary data.</text>
</comment>
<dbReference type="Gene3D" id="3.30.730.10">
    <property type="entry name" value="AP2/ERF domain"/>
    <property type="match status" value="1"/>
</dbReference>
<dbReference type="RefSeq" id="WP_094838289.1">
    <property type="nucleotide sequence ID" value="NZ_NEVQ01000013.1"/>
</dbReference>
<dbReference type="SUPFAM" id="SSF54171">
    <property type="entry name" value="DNA-binding domain"/>
    <property type="match status" value="1"/>
</dbReference>
<keyword evidence="6" id="KW-1185">Reference proteome</keyword>
<dbReference type="InterPro" id="IPR003615">
    <property type="entry name" value="HNH_nuc"/>
</dbReference>
<keyword evidence="1" id="KW-0805">Transcription regulation</keyword>
<feature type="domain" description="AP2/ERF" evidence="4">
    <location>
        <begin position="113"/>
        <end position="170"/>
    </location>
</feature>
<dbReference type="EMBL" id="NEVQ01000013">
    <property type="protein sequence ID" value="OZI56775.1"/>
    <property type="molecule type" value="Genomic_DNA"/>
</dbReference>
<dbReference type="InterPro" id="IPR016177">
    <property type="entry name" value="DNA-bd_dom_sf"/>
</dbReference>
<gene>
    <name evidence="5" type="ORF">CAL20_15360</name>
</gene>
<dbReference type="InterPro" id="IPR001471">
    <property type="entry name" value="AP2/ERF_dom"/>
</dbReference>
<dbReference type="GO" id="GO:0003700">
    <property type="term" value="F:DNA-binding transcription factor activity"/>
    <property type="evidence" value="ECO:0007669"/>
    <property type="project" value="InterPro"/>
</dbReference>
<dbReference type="GO" id="GO:0003677">
    <property type="term" value="F:DNA binding"/>
    <property type="evidence" value="ECO:0007669"/>
    <property type="project" value="UniProtKB-KW"/>
</dbReference>
<dbReference type="Gene3D" id="3.90.75.20">
    <property type="match status" value="1"/>
</dbReference>
<sequence length="180" mass="20706">MKSFIEIPVEDLRAMFEYLPDTGDLIWKCDRQKKFTGSKAGHVEPSGHLRVGIRGRYYLVHRVCWAIYHGSWPEQFIDHANGKPDDNRIVNLRQATRWQNNSNQKLSRKNKLGLKGVHFHRVTGKYAAKIKHRGRSRHLGVYVTPEEAHEVYSLAAEMLFGDFCRESSAPYGCAELEHAA</sequence>
<evidence type="ECO:0000313" key="5">
    <source>
        <dbReference type="EMBL" id="OZI56775.1"/>
    </source>
</evidence>
<dbReference type="AlphaFoldDB" id="A0A261U581"/>
<reference evidence="5 6" key="1">
    <citation type="submission" date="2017-05" db="EMBL/GenBank/DDBJ databases">
        <title>Complete and WGS of Bordetella genogroups.</title>
        <authorList>
            <person name="Spilker T."/>
            <person name="LiPuma J."/>
        </authorList>
    </citation>
    <scope>NUCLEOTIDE SEQUENCE [LARGE SCALE GENOMIC DNA]</scope>
    <source>
        <strain evidence="5 6">AU9919</strain>
    </source>
</reference>
<keyword evidence="3" id="KW-0804">Transcription</keyword>
<evidence type="ECO:0000313" key="6">
    <source>
        <dbReference type="Proteomes" id="UP000216885"/>
    </source>
</evidence>
<dbReference type="Proteomes" id="UP000216885">
    <property type="component" value="Unassembled WGS sequence"/>
</dbReference>
<evidence type="ECO:0000259" key="4">
    <source>
        <dbReference type="PROSITE" id="PS51032"/>
    </source>
</evidence>
<dbReference type="Pfam" id="PF13392">
    <property type="entry name" value="HNH_3"/>
    <property type="match status" value="1"/>
</dbReference>
<dbReference type="InterPro" id="IPR044925">
    <property type="entry name" value="His-Me_finger_sf"/>
</dbReference>
<accession>A0A261U581</accession>
<name>A0A261U581_9BORD</name>
<evidence type="ECO:0000256" key="2">
    <source>
        <dbReference type="ARBA" id="ARBA00023125"/>
    </source>
</evidence>
<proteinExistence type="predicted"/>
<evidence type="ECO:0000256" key="3">
    <source>
        <dbReference type="ARBA" id="ARBA00023163"/>
    </source>
</evidence>